<dbReference type="GO" id="GO:0005886">
    <property type="term" value="C:plasma membrane"/>
    <property type="evidence" value="ECO:0007669"/>
    <property type="project" value="TreeGrafter"/>
</dbReference>
<dbReference type="EMBL" id="BPUB01000001">
    <property type="protein sequence ID" value="GJG58188.1"/>
    <property type="molecule type" value="Genomic_DNA"/>
</dbReference>
<reference evidence="9" key="1">
    <citation type="journal article" date="2022" name="Int. J. Syst. Evol. Microbiol.">
        <title>Prevotella lacticifex sp. nov., isolated from the rumen of cows.</title>
        <authorList>
            <person name="Shinkai T."/>
            <person name="Ikeyama N."/>
            <person name="Kumagai M."/>
            <person name="Ohmori H."/>
            <person name="Sakamoto M."/>
            <person name="Ohkuma M."/>
            <person name="Mitsumori M."/>
        </authorList>
    </citation>
    <scope>NUCLEOTIDE SEQUENCE</scope>
    <source>
        <strain evidence="9">R5076</strain>
    </source>
</reference>
<dbReference type="Pfam" id="PF00512">
    <property type="entry name" value="HisKA"/>
    <property type="match status" value="1"/>
</dbReference>
<comment type="catalytic activity">
    <reaction evidence="1">
        <text>ATP + protein L-histidine = ADP + protein N-phospho-L-histidine.</text>
        <dbReference type="EC" id="2.7.13.3"/>
    </reaction>
</comment>
<accession>A0A9R1CXP1</accession>
<evidence type="ECO:0000256" key="5">
    <source>
        <dbReference type="ARBA" id="ARBA00022777"/>
    </source>
</evidence>
<gene>
    <name evidence="9" type="ORF">PRLR5076_10390</name>
</gene>
<dbReference type="GO" id="GO:0016036">
    <property type="term" value="P:cellular response to phosphate starvation"/>
    <property type="evidence" value="ECO:0007669"/>
    <property type="project" value="TreeGrafter"/>
</dbReference>
<dbReference type="AlphaFoldDB" id="A0A9R1CXP1"/>
<dbReference type="InterPro" id="IPR005467">
    <property type="entry name" value="His_kinase_dom"/>
</dbReference>
<dbReference type="PROSITE" id="PS50109">
    <property type="entry name" value="HIS_KIN"/>
    <property type="match status" value="1"/>
</dbReference>
<keyword evidence="7" id="KW-0472">Membrane</keyword>
<evidence type="ECO:0000256" key="6">
    <source>
        <dbReference type="ARBA" id="ARBA00023012"/>
    </source>
</evidence>
<dbReference type="CDD" id="cd00082">
    <property type="entry name" value="HisKA"/>
    <property type="match status" value="1"/>
</dbReference>
<evidence type="ECO:0000256" key="4">
    <source>
        <dbReference type="ARBA" id="ARBA00022679"/>
    </source>
</evidence>
<dbReference type="PANTHER" id="PTHR45453:SF1">
    <property type="entry name" value="PHOSPHATE REGULON SENSOR PROTEIN PHOR"/>
    <property type="match status" value="1"/>
</dbReference>
<dbReference type="Pfam" id="PF02518">
    <property type="entry name" value="HATPase_c"/>
    <property type="match status" value="1"/>
</dbReference>
<dbReference type="SUPFAM" id="SSF55874">
    <property type="entry name" value="ATPase domain of HSP90 chaperone/DNA topoisomerase II/histidine kinase"/>
    <property type="match status" value="1"/>
</dbReference>
<dbReference type="SMART" id="SM00387">
    <property type="entry name" value="HATPase_c"/>
    <property type="match status" value="1"/>
</dbReference>
<evidence type="ECO:0000313" key="9">
    <source>
        <dbReference type="EMBL" id="GJG58188.1"/>
    </source>
</evidence>
<feature type="domain" description="Histidine kinase" evidence="8">
    <location>
        <begin position="263"/>
        <end position="480"/>
    </location>
</feature>
<dbReference type="InterPro" id="IPR003661">
    <property type="entry name" value="HisK_dim/P_dom"/>
</dbReference>
<keyword evidence="6" id="KW-0902">Two-component regulatory system</keyword>
<keyword evidence="5" id="KW-0418">Kinase</keyword>
<evidence type="ECO:0000256" key="3">
    <source>
        <dbReference type="ARBA" id="ARBA00022553"/>
    </source>
</evidence>
<keyword evidence="7" id="KW-0812">Transmembrane</keyword>
<dbReference type="GO" id="GO:0004721">
    <property type="term" value="F:phosphoprotein phosphatase activity"/>
    <property type="evidence" value="ECO:0007669"/>
    <property type="project" value="TreeGrafter"/>
</dbReference>
<feature type="transmembrane region" description="Helical" evidence="7">
    <location>
        <begin position="6"/>
        <end position="26"/>
    </location>
</feature>
<comment type="caution">
    <text evidence="9">The sequence shown here is derived from an EMBL/GenBank/DDBJ whole genome shotgun (WGS) entry which is preliminary data.</text>
</comment>
<proteinExistence type="predicted"/>
<dbReference type="InterPro" id="IPR050351">
    <property type="entry name" value="BphY/WalK/GraS-like"/>
</dbReference>
<protein>
    <recommendedName>
        <fullName evidence="2">histidine kinase</fullName>
        <ecNumber evidence="2">2.7.13.3</ecNumber>
    </recommendedName>
</protein>
<keyword evidence="10" id="KW-1185">Reference proteome</keyword>
<keyword evidence="4" id="KW-0808">Transferase</keyword>
<dbReference type="FunFam" id="3.30.565.10:FF:000006">
    <property type="entry name" value="Sensor histidine kinase WalK"/>
    <property type="match status" value="1"/>
</dbReference>
<dbReference type="EC" id="2.7.13.3" evidence="2"/>
<name>A0A9R1CXP1_9BACT</name>
<dbReference type="InterPro" id="IPR003594">
    <property type="entry name" value="HATPase_dom"/>
</dbReference>
<dbReference type="SUPFAM" id="SSF47384">
    <property type="entry name" value="Homodimeric domain of signal transducing histidine kinase"/>
    <property type="match status" value="1"/>
</dbReference>
<dbReference type="InterPro" id="IPR036097">
    <property type="entry name" value="HisK_dim/P_sf"/>
</dbReference>
<organism evidence="9 10">
    <name type="scientific">Prevotella lacticifex</name>
    <dbReference type="NCBI Taxonomy" id="2854755"/>
    <lineage>
        <taxon>Bacteria</taxon>
        <taxon>Pseudomonadati</taxon>
        <taxon>Bacteroidota</taxon>
        <taxon>Bacteroidia</taxon>
        <taxon>Bacteroidales</taxon>
        <taxon>Prevotellaceae</taxon>
        <taxon>Prevotella</taxon>
    </lineage>
</organism>
<dbReference type="SMART" id="SM00388">
    <property type="entry name" value="HisKA"/>
    <property type="match status" value="1"/>
</dbReference>
<keyword evidence="3" id="KW-0597">Phosphoprotein</keyword>
<dbReference type="GO" id="GO:0000155">
    <property type="term" value="F:phosphorelay sensor kinase activity"/>
    <property type="evidence" value="ECO:0007669"/>
    <property type="project" value="InterPro"/>
</dbReference>
<dbReference type="GeneID" id="72467969"/>
<dbReference type="PRINTS" id="PR00344">
    <property type="entry name" value="BCTRLSENSOR"/>
</dbReference>
<feature type="transmembrane region" description="Helical" evidence="7">
    <location>
        <begin position="224"/>
        <end position="243"/>
    </location>
</feature>
<sequence length="480" mass="55533">MKDYKSRYIVLIVLVILLVYQGYWLYSLYNKRKHEIKDEIYGVIECSDYQEMEKRASLLGHSLGASVTLDVSPNNKNEKLASFKTYIRHLHDSKIVTIEKVYKCETVRNTGVSVNSKKDSLDNPYKIIAEDTRNQLHVALDSVKMNDLRYFYTLLRKNLKKVHLDCPLCIFYYSDGRLRAKYIEGGCQAKSLSETFIYGFGDHKAYYTIVLSCFPILVLRDMTGIIICSLLLWGLIAFSLWYLRKNIHSLHALDEMKTDFTNNVSHELKTPIAVAYAANDALLNYGIAKDPDKLKKYLTISLTELKQLEKLVEEILSMSMEKRVNMQLSYVYVNIHNTVMNIVEMEKMKAKKPVSFTINVDAEEMLWTDQKHFSHILENIIDNAIKYSADKAEVSISLKRDENFIVIAISDKGIGIERKNLHSIFDKFYRVPHENLHDVKGYGLGLYYVKCMMQKLDGTIDIESEPNVGTTVKLIFERHE</sequence>
<evidence type="ECO:0000256" key="2">
    <source>
        <dbReference type="ARBA" id="ARBA00012438"/>
    </source>
</evidence>
<dbReference type="Gene3D" id="3.30.565.10">
    <property type="entry name" value="Histidine kinase-like ATPase, C-terminal domain"/>
    <property type="match status" value="1"/>
</dbReference>
<dbReference type="PANTHER" id="PTHR45453">
    <property type="entry name" value="PHOSPHATE REGULON SENSOR PROTEIN PHOR"/>
    <property type="match status" value="1"/>
</dbReference>
<keyword evidence="7" id="KW-1133">Transmembrane helix</keyword>
<dbReference type="InterPro" id="IPR036890">
    <property type="entry name" value="HATPase_C_sf"/>
</dbReference>
<evidence type="ECO:0000256" key="1">
    <source>
        <dbReference type="ARBA" id="ARBA00000085"/>
    </source>
</evidence>
<evidence type="ECO:0000313" key="10">
    <source>
        <dbReference type="Proteomes" id="UP000825483"/>
    </source>
</evidence>
<dbReference type="Gene3D" id="1.10.287.130">
    <property type="match status" value="1"/>
</dbReference>
<dbReference type="RefSeq" id="WP_223927313.1">
    <property type="nucleotide sequence ID" value="NZ_BPTU01000003.1"/>
</dbReference>
<dbReference type="Proteomes" id="UP000825483">
    <property type="component" value="Unassembled WGS sequence"/>
</dbReference>
<evidence type="ECO:0000256" key="7">
    <source>
        <dbReference type="SAM" id="Phobius"/>
    </source>
</evidence>
<evidence type="ECO:0000259" key="8">
    <source>
        <dbReference type="PROSITE" id="PS50109"/>
    </source>
</evidence>
<dbReference type="InterPro" id="IPR004358">
    <property type="entry name" value="Sig_transdc_His_kin-like_C"/>
</dbReference>